<organism evidence="2 3">
    <name type="scientific">Aspergillus granulosus</name>
    <dbReference type="NCBI Taxonomy" id="176169"/>
    <lineage>
        <taxon>Eukaryota</taxon>
        <taxon>Fungi</taxon>
        <taxon>Dikarya</taxon>
        <taxon>Ascomycota</taxon>
        <taxon>Pezizomycotina</taxon>
        <taxon>Eurotiomycetes</taxon>
        <taxon>Eurotiomycetidae</taxon>
        <taxon>Eurotiales</taxon>
        <taxon>Aspergillaceae</taxon>
        <taxon>Aspergillus</taxon>
        <taxon>Aspergillus subgen. Nidulantes</taxon>
    </lineage>
</organism>
<sequence length="102" mass="11844">MQRKSSNKRPKGERPQLALPTKTRSTQFIGLVALYMARGNIELRRAYSAKRTKAKHKHWDLTPRVPKIRNHGRTMLKEWPTSNAECFLQPQRGSLRDLGYVS</sequence>
<evidence type="ECO:0000313" key="3">
    <source>
        <dbReference type="Proteomes" id="UP001610334"/>
    </source>
</evidence>
<name>A0ABR4GWR1_9EURO</name>
<accession>A0ABR4GWR1</accession>
<evidence type="ECO:0000313" key="2">
    <source>
        <dbReference type="EMBL" id="KAL2802964.1"/>
    </source>
</evidence>
<feature type="compositionally biased region" description="Basic residues" evidence="1">
    <location>
        <begin position="1"/>
        <end position="11"/>
    </location>
</feature>
<feature type="region of interest" description="Disordered" evidence="1">
    <location>
        <begin position="1"/>
        <end position="21"/>
    </location>
</feature>
<comment type="caution">
    <text evidence="2">The sequence shown here is derived from an EMBL/GenBank/DDBJ whole genome shotgun (WGS) entry which is preliminary data.</text>
</comment>
<dbReference type="EMBL" id="JBFXLT010000156">
    <property type="protein sequence ID" value="KAL2802964.1"/>
    <property type="molecule type" value="Genomic_DNA"/>
</dbReference>
<dbReference type="Proteomes" id="UP001610334">
    <property type="component" value="Unassembled WGS sequence"/>
</dbReference>
<proteinExistence type="predicted"/>
<keyword evidence="3" id="KW-1185">Reference proteome</keyword>
<evidence type="ECO:0000256" key="1">
    <source>
        <dbReference type="SAM" id="MobiDB-lite"/>
    </source>
</evidence>
<reference evidence="2 3" key="1">
    <citation type="submission" date="2024-07" db="EMBL/GenBank/DDBJ databases">
        <title>Section-level genome sequencing and comparative genomics of Aspergillus sections Usti and Cavernicolus.</title>
        <authorList>
            <consortium name="Lawrence Berkeley National Laboratory"/>
            <person name="Nybo J.L."/>
            <person name="Vesth T.C."/>
            <person name="Theobald S."/>
            <person name="Frisvad J.C."/>
            <person name="Larsen T.O."/>
            <person name="Kjaerboelling I."/>
            <person name="Rothschild-Mancinelli K."/>
            <person name="Lyhne E.K."/>
            <person name="Kogle M.E."/>
            <person name="Barry K."/>
            <person name="Clum A."/>
            <person name="Na H."/>
            <person name="Ledsgaard L."/>
            <person name="Lin J."/>
            <person name="Lipzen A."/>
            <person name="Kuo A."/>
            <person name="Riley R."/>
            <person name="Mondo S."/>
            <person name="Labutti K."/>
            <person name="Haridas S."/>
            <person name="Pangalinan J."/>
            <person name="Salamov A.A."/>
            <person name="Simmons B.A."/>
            <person name="Magnuson J.K."/>
            <person name="Chen J."/>
            <person name="Drula E."/>
            <person name="Henrissat B."/>
            <person name="Wiebenga A."/>
            <person name="Lubbers R.J."/>
            <person name="Gomes A.C."/>
            <person name="Makela M.R."/>
            <person name="Stajich J."/>
            <person name="Grigoriev I.V."/>
            <person name="Mortensen U.H."/>
            <person name="De Vries R.P."/>
            <person name="Baker S.E."/>
            <person name="Andersen M.R."/>
        </authorList>
    </citation>
    <scope>NUCLEOTIDE SEQUENCE [LARGE SCALE GENOMIC DNA]</scope>
    <source>
        <strain evidence="2 3">CBS 588.65</strain>
    </source>
</reference>
<gene>
    <name evidence="2" type="ORF">BJX63DRAFT_413368</name>
</gene>
<protein>
    <submittedName>
        <fullName evidence="2">Uncharacterized protein</fullName>
    </submittedName>
</protein>